<feature type="region of interest" description="Disordered" evidence="1">
    <location>
        <begin position="653"/>
        <end position="675"/>
    </location>
</feature>
<dbReference type="GeneID" id="10823439"/>
<dbReference type="SUPFAM" id="SSF53067">
    <property type="entry name" value="Actin-like ATPase domain"/>
    <property type="match status" value="1"/>
</dbReference>
<evidence type="ECO:0000313" key="4">
    <source>
        <dbReference type="EMBL" id="AEH61631.1"/>
    </source>
</evidence>
<feature type="compositionally biased region" description="Polar residues" evidence="1">
    <location>
        <begin position="654"/>
        <end position="664"/>
    </location>
</feature>
<keyword evidence="5" id="KW-1185">Reference proteome</keyword>
<proteinExistence type="predicted"/>
<dbReference type="AlphaFoldDB" id="F7XQN2"/>
<evidence type="ECO:0000259" key="3">
    <source>
        <dbReference type="Pfam" id="PF05378"/>
    </source>
</evidence>
<feature type="domain" description="Hydantoinase/oxoprolinase N-terminal" evidence="3">
    <location>
        <begin position="5"/>
        <end position="158"/>
    </location>
</feature>
<evidence type="ECO:0000259" key="2">
    <source>
        <dbReference type="Pfam" id="PF01968"/>
    </source>
</evidence>
<dbReference type="Pfam" id="PF05378">
    <property type="entry name" value="Hydant_A_N"/>
    <property type="match status" value="1"/>
</dbReference>
<evidence type="ECO:0000256" key="1">
    <source>
        <dbReference type="SAM" id="MobiDB-lite"/>
    </source>
</evidence>
<dbReference type="OrthoDB" id="8261at2157"/>
<dbReference type="InterPro" id="IPR008040">
    <property type="entry name" value="Hydant_A_N"/>
</dbReference>
<sequence>MSLGLGIDTGGTYTDSVIMDISSGSILDSNKSLTTYPDLITGIQNSIDGLDTRLLEKVTNVSVSTTLATNTTLEGKGYPAAMILIGYSIPKGLPTQHVISVKGGHDADGYEIDDLDDPEVIKDFVMYCKNKVAAFAVSSYFGVRNPDHELKVKKIIQDLTDMPVVCGHELSQGLGAYERSVTALLNAQLIPVTNQFIQSILSVMKERHISANLMMMKCDGSLVKIEEALEKPVESIFSGPAASLVGAAHLTKLDTCMTVDVGGTSTDISSLSEGIPIISDSGAVVGGWSTMVKAIKMNTSAMGGDSHVWVQWKPSIGPGRVIPLCYVASQHPEVVDKLEKIKEDRKISERIMDRIIQPVSFFVRSESDPRTLERLNDNEKEILDALSDEPLSIKEIAGITGHHPLMFGNILESLIQKRHISHIGFTPTDALHVLQDYEKWNSEASHLGAEILAEYVKMDKLSFCTHVKKKVAFNIAQNLVSFVAEDVKKEEIEKLMQNSENLRFRLNVPVVLIGAPVEAFLEELKSVIDGEITVPEYYDVGNAVGALVGNIIHRSDVLIRPSAAGSSQYSVFCEAGKMVFDEYGQAVDYGIKFINDSMAEYMNSYGLSMDRIQFDLKRDDIKSETGSVIETRLTGVGIGSPRRSDNEWVKRWNESTGPNEQHGCSSPECAGKDRD</sequence>
<reference evidence="4 5" key="1">
    <citation type="submission" date="2010-07" db="EMBL/GenBank/DDBJ databases">
        <title>The complete genome of Methanosalsum zhilinae DSM 4017.</title>
        <authorList>
            <consortium name="US DOE Joint Genome Institute (JGI-PGF)"/>
            <person name="Lucas S."/>
            <person name="Copeland A."/>
            <person name="Lapidus A."/>
            <person name="Glavina del Rio T."/>
            <person name="Dalin E."/>
            <person name="Tice H."/>
            <person name="Bruce D."/>
            <person name="Goodwin L."/>
            <person name="Pitluck S."/>
            <person name="Kyrpides N."/>
            <person name="Mavromatis K."/>
            <person name="Ovchinnikova G."/>
            <person name="Daligault H."/>
            <person name="Detter J.C."/>
            <person name="Han C."/>
            <person name="Tapia R."/>
            <person name="Larimer F."/>
            <person name="Land M."/>
            <person name="Hauser L."/>
            <person name="Markowitz V."/>
            <person name="Cheng J.-F."/>
            <person name="Hugenholtz P."/>
            <person name="Woyke T."/>
            <person name="Wu D."/>
            <person name="Spring S."/>
            <person name="Schueler E."/>
            <person name="Brambilla E."/>
            <person name="Klenk H.-P."/>
            <person name="Eisen J.A."/>
        </authorList>
    </citation>
    <scope>NUCLEOTIDE SEQUENCE [LARGE SCALE GENOMIC DNA]</scope>
    <source>
        <strain evidence="5">DSM 4017 / NBRC 107636 / OCM 62 / WeN5</strain>
    </source>
</reference>
<dbReference type="GO" id="GO:0017168">
    <property type="term" value="F:5-oxoprolinase (ATP-hydrolyzing) activity"/>
    <property type="evidence" value="ECO:0007669"/>
    <property type="project" value="TreeGrafter"/>
</dbReference>
<organism evidence="4 5">
    <name type="scientific">Methanosalsum zhilinae (strain DSM 4017 / NBRC 107636 / OCM 62 / WeN5)</name>
    <name type="common">Methanohalophilus zhilinae</name>
    <dbReference type="NCBI Taxonomy" id="679901"/>
    <lineage>
        <taxon>Archaea</taxon>
        <taxon>Methanobacteriati</taxon>
        <taxon>Methanobacteriota</taxon>
        <taxon>Stenosarchaea group</taxon>
        <taxon>Methanomicrobia</taxon>
        <taxon>Methanosarcinales</taxon>
        <taxon>Methanosarcinaceae</taxon>
        <taxon>Methanosalsum</taxon>
    </lineage>
</organism>
<dbReference type="InterPro" id="IPR002821">
    <property type="entry name" value="Hydantoinase_A"/>
</dbReference>
<dbReference type="Pfam" id="PF01968">
    <property type="entry name" value="Hydantoinase_A"/>
    <property type="match status" value="1"/>
</dbReference>
<name>F7XQN2_METZD</name>
<dbReference type="InterPro" id="IPR043129">
    <property type="entry name" value="ATPase_NBD"/>
</dbReference>
<dbReference type="GO" id="GO:0005829">
    <property type="term" value="C:cytosol"/>
    <property type="evidence" value="ECO:0007669"/>
    <property type="project" value="TreeGrafter"/>
</dbReference>
<accession>F7XQN2</accession>
<dbReference type="PANTHER" id="PTHR11365:SF2">
    <property type="entry name" value="5-OXOPROLINASE"/>
    <property type="match status" value="1"/>
</dbReference>
<dbReference type="RefSeq" id="WP_013899067.1">
    <property type="nucleotide sequence ID" value="NC_015676.1"/>
</dbReference>
<evidence type="ECO:0000313" key="5">
    <source>
        <dbReference type="Proteomes" id="UP000006622"/>
    </source>
</evidence>
<gene>
    <name evidence="4" type="ordered locus">Mzhil_1796</name>
</gene>
<protein>
    <submittedName>
        <fullName evidence="4">Hydantoinase/oxoprolinase</fullName>
    </submittedName>
</protein>
<dbReference type="EMBL" id="CP002101">
    <property type="protein sequence ID" value="AEH61631.1"/>
    <property type="molecule type" value="Genomic_DNA"/>
</dbReference>
<dbReference type="STRING" id="679901.Mzhil_1796"/>
<dbReference type="InterPro" id="IPR045079">
    <property type="entry name" value="Oxoprolinase-like"/>
</dbReference>
<dbReference type="PANTHER" id="PTHR11365">
    <property type="entry name" value="5-OXOPROLINASE RELATED"/>
    <property type="match status" value="1"/>
</dbReference>
<feature type="domain" description="Hydantoinase A/oxoprolinase" evidence="2">
    <location>
        <begin position="179"/>
        <end position="311"/>
    </location>
</feature>
<dbReference type="Proteomes" id="UP000006622">
    <property type="component" value="Chromosome"/>
</dbReference>
<dbReference type="GO" id="GO:0006749">
    <property type="term" value="P:glutathione metabolic process"/>
    <property type="evidence" value="ECO:0007669"/>
    <property type="project" value="TreeGrafter"/>
</dbReference>
<dbReference type="HOGENOM" id="CLU_014140_1_0_2"/>
<dbReference type="KEGG" id="mzh:Mzhil_1796"/>